<evidence type="ECO:0000313" key="2">
    <source>
        <dbReference type="EMBL" id="EIM56953.1"/>
    </source>
</evidence>
<dbReference type="Proteomes" id="UP000005753">
    <property type="component" value="Chromosome"/>
</dbReference>
<dbReference type="OrthoDB" id="1763382at2"/>
<protein>
    <recommendedName>
        <fullName evidence="1">SseB protein N-terminal domain-containing protein</fullName>
    </recommendedName>
</protein>
<evidence type="ECO:0000313" key="3">
    <source>
        <dbReference type="Proteomes" id="UP000005753"/>
    </source>
</evidence>
<dbReference type="InterPro" id="IPR009839">
    <property type="entry name" value="SseB_N"/>
</dbReference>
<feature type="domain" description="SseB protein N-terminal" evidence="1">
    <location>
        <begin position="157"/>
        <end position="259"/>
    </location>
</feature>
<evidence type="ECO:0000259" key="1">
    <source>
        <dbReference type="Pfam" id="PF07179"/>
    </source>
</evidence>
<dbReference type="STRING" id="633697.EubceDRAFT1_1136"/>
<reference evidence="2 3" key="2">
    <citation type="submission" date="2012-02" db="EMBL/GenBank/DDBJ databases">
        <title>Improved High-Quality Draft sequence of Eubacterium cellulosolvens 6.</title>
        <authorList>
            <consortium name="US DOE Joint Genome Institute"/>
            <person name="Lucas S."/>
            <person name="Han J."/>
            <person name="Lapidus A."/>
            <person name="Cheng J.-F."/>
            <person name="Goodwin L."/>
            <person name="Pitluck S."/>
            <person name="Peters L."/>
            <person name="Mikhailova N."/>
            <person name="Gu W."/>
            <person name="Detter J.C."/>
            <person name="Han C."/>
            <person name="Tapia R."/>
            <person name="Land M."/>
            <person name="Hauser L."/>
            <person name="Kyrpides N."/>
            <person name="Ivanova N."/>
            <person name="Pagani I."/>
            <person name="Johnson E."/>
            <person name="Mukhopadhyay B."/>
            <person name="Anderson I."/>
            <person name="Woyke T."/>
        </authorList>
    </citation>
    <scope>NUCLEOTIDE SEQUENCE [LARGE SCALE GENOMIC DNA]</scope>
    <source>
        <strain evidence="2 3">6</strain>
    </source>
</reference>
<keyword evidence="3" id="KW-1185">Reference proteome</keyword>
<name>I5AT30_EUBC6</name>
<dbReference type="EMBL" id="CM001487">
    <property type="protein sequence ID" value="EIM56953.1"/>
    <property type="molecule type" value="Genomic_DNA"/>
</dbReference>
<reference evidence="2 3" key="1">
    <citation type="submission" date="2010-08" db="EMBL/GenBank/DDBJ databases">
        <authorList>
            <consortium name="US DOE Joint Genome Institute (JGI-PGF)"/>
            <person name="Lucas S."/>
            <person name="Copeland A."/>
            <person name="Lapidus A."/>
            <person name="Cheng J.-F."/>
            <person name="Bruce D."/>
            <person name="Goodwin L."/>
            <person name="Pitluck S."/>
            <person name="Land M.L."/>
            <person name="Hauser L."/>
            <person name="Chang Y.-J."/>
            <person name="Anderson I.J."/>
            <person name="Johnson E."/>
            <person name="Mulhopadhyay B."/>
            <person name="Kyrpides N."/>
            <person name="Woyke T.J."/>
        </authorList>
    </citation>
    <scope>NUCLEOTIDE SEQUENCE [LARGE SCALE GENOMIC DNA]</scope>
    <source>
        <strain evidence="2 3">6</strain>
    </source>
</reference>
<accession>I5AT30</accession>
<gene>
    <name evidence="2" type="ORF">EubceDRAFT1_1136</name>
</gene>
<proteinExistence type="predicted"/>
<dbReference type="AlphaFoldDB" id="I5AT30"/>
<sequence>MAVDHSFWLKKIEKLDELYVLCSEYTHHPFVVCDEETFDDMAYIFTTAEMCKAFAQQFITDKYVLHEVQIEKEMIPGVLTSFFLLGINAVMFQDEGAPVKIPLEEIAMKPDLEVPKNAPIPEANPELQLTGLYFMQELNRPGEKSAEEKIRLSELEAEMAHYLLNSRYIVAFDVTDVKGDWNPEDPNQQVRVPIVSTPNGHKFQPVYTDYGEMQMFNRTAIGRKFKMTAVPYERLMEYHFKEAEGFVINPGGFNLILTVDQMNEMARRYAE</sequence>
<dbReference type="eggNOG" id="ENOG5030Q9J">
    <property type="taxonomic scope" value="Bacteria"/>
</dbReference>
<organism evidence="2 3">
    <name type="scientific">Eubacterium cellulosolvens (strain ATCC 43171 / JCM 9499 / 6)</name>
    <name type="common">Cillobacterium cellulosolvens</name>
    <dbReference type="NCBI Taxonomy" id="633697"/>
    <lineage>
        <taxon>Bacteria</taxon>
        <taxon>Bacillati</taxon>
        <taxon>Bacillota</taxon>
        <taxon>Clostridia</taxon>
        <taxon>Eubacteriales</taxon>
        <taxon>Eubacteriaceae</taxon>
        <taxon>Eubacterium</taxon>
    </lineage>
</organism>
<dbReference type="Pfam" id="PF07179">
    <property type="entry name" value="SseB"/>
    <property type="match status" value="1"/>
</dbReference>
<dbReference type="HOGENOM" id="CLU_093794_0_0_9"/>